<dbReference type="Proteomes" id="UP001175271">
    <property type="component" value="Unassembled WGS sequence"/>
</dbReference>
<reference evidence="3" key="1">
    <citation type="submission" date="2023-06" db="EMBL/GenBank/DDBJ databases">
        <title>Genomic analysis of the entomopathogenic nematode Steinernema hermaphroditum.</title>
        <authorList>
            <person name="Schwarz E.M."/>
            <person name="Heppert J.K."/>
            <person name="Baniya A."/>
            <person name="Schwartz H.T."/>
            <person name="Tan C.-H."/>
            <person name="Antoshechkin I."/>
            <person name="Sternberg P.W."/>
            <person name="Goodrich-Blair H."/>
            <person name="Dillman A.R."/>
        </authorList>
    </citation>
    <scope>NUCLEOTIDE SEQUENCE</scope>
    <source>
        <strain evidence="3">PS9179</strain>
        <tissue evidence="3">Whole animal</tissue>
    </source>
</reference>
<comment type="caution">
    <text evidence="3">The sequence shown here is derived from an EMBL/GenBank/DDBJ whole genome shotgun (WGS) entry which is preliminary data.</text>
</comment>
<dbReference type="AlphaFoldDB" id="A0AA39IM54"/>
<organism evidence="3 4">
    <name type="scientific">Steinernema hermaphroditum</name>
    <dbReference type="NCBI Taxonomy" id="289476"/>
    <lineage>
        <taxon>Eukaryota</taxon>
        <taxon>Metazoa</taxon>
        <taxon>Ecdysozoa</taxon>
        <taxon>Nematoda</taxon>
        <taxon>Chromadorea</taxon>
        <taxon>Rhabditida</taxon>
        <taxon>Tylenchina</taxon>
        <taxon>Panagrolaimomorpha</taxon>
        <taxon>Strongyloidoidea</taxon>
        <taxon>Steinernematidae</taxon>
        <taxon>Steinernema</taxon>
    </lineage>
</organism>
<keyword evidence="1" id="KW-0472">Membrane</keyword>
<keyword evidence="1" id="KW-1133">Transmembrane helix</keyword>
<feature type="signal peptide" evidence="2">
    <location>
        <begin position="1"/>
        <end position="24"/>
    </location>
</feature>
<evidence type="ECO:0000313" key="4">
    <source>
        <dbReference type="Proteomes" id="UP001175271"/>
    </source>
</evidence>
<accession>A0AA39IM54</accession>
<name>A0AA39IM54_9BILA</name>
<sequence length="70" mass="7362">MAARSKTLFLFVATFTFTVFAVNANNTEVVQPPEGTAQTPEGAVIDGATNGTTSLGLFTIIVFFVAMIGF</sequence>
<keyword evidence="2" id="KW-0732">Signal</keyword>
<feature type="transmembrane region" description="Helical" evidence="1">
    <location>
        <begin position="48"/>
        <end position="68"/>
    </location>
</feature>
<proteinExistence type="predicted"/>
<protein>
    <submittedName>
        <fullName evidence="3">Uncharacterized protein</fullName>
    </submittedName>
</protein>
<keyword evidence="1" id="KW-0812">Transmembrane</keyword>
<evidence type="ECO:0000256" key="1">
    <source>
        <dbReference type="SAM" id="Phobius"/>
    </source>
</evidence>
<feature type="chain" id="PRO_5041287617" evidence="2">
    <location>
        <begin position="25"/>
        <end position="70"/>
    </location>
</feature>
<keyword evidence="4" id="KW-1185">Reference proteome</keyword>
<evidence type="ECO:0000256" key="2">
    <source>
        <dbReference type="SAM" id="SignalP"/>
    </source>
</evidence>
<evidence type="ECO:0000313" key="3">
    <source>
        <dbReference type="EMBL" id="KAK0425939.1"/>
    </source>
</evidence>
<dbReference type="EMBL" id="JAUCMV010000001">
    <property type="protein sequence ID" value="KAK0425939.1"/>
    <property type="molecule type" value="Genomic_DNA"/>
</dbReference>
<gene>
    <name evidence="3" type="ORF">QR680_009465</name>
</gene>